<sequence>MTLVRFHPQAWVNAYAIAVDPEGETEWDVGKVPVDLKSNSDESDSLRDHPNAPAWVRAWRGPFFIEILGQDEPG</sequence>
<proteinExistence type="predicted"/>
<dbReference type="AlphaFoldDB" id="A0AAC9AZP6"/>
<dbReference type="KEGG" id="smaz:LH19_27670"/>
<keyword evidence="1" id="KW-0614">Plasmid</keyword>
<geneLocation type="plasmid" evidence="1 2">
    <name>unnamed1</name>
</geneLocation>
<dbReference type="Proteomes" id="UP000076088">
    <property type="component" value="Plasmid unnamed1"/>
</dbReference>
<reference evidence="2" key="1">
    <citation type="submission" date="2015-11" db="EMBL/GenBank/DDBJ databases">
        <title>Complete genome sequence of a polyethylene-glycol degrader Sphingopyxis macrogoltabida 203N (NBRC 111659).</title>
        <authorList>
            <person name="Yoshiyuki O."/>
            <person name="Shouta N."/>
            <person name="Nagata Y."/>
            <person name="Numata M."/>
            <person name="Tsuchikane K."/>
            <person name="Hosoyama A."/>
            <person name="Yamazoe A."/>
            <person name="Tsuda M."/>
            <person name="Fujita N."/>
            <person name="Kawai F."/>
        </authorList>
    </citation>
    <scope>NUCLEOTIDE SEQUENCE [LARGE SCALE GENOMIC DNA]</scope>
    <source>
        <strain evidence="2">203N</strain>
        <plasmid evidence="2">unnamed1</plasmid>
    </source>
</reference>
<evidence type="ECO:0000313" key="2">
    <source>
        <dbReference type="Proteomes" id="UP000076088"/>
    </source>
</evidence>
<evidence type="ECO:0000313" key="1">
    <source>
        <dbReference type="EMBL" id="AMU92815.1"/>
    </source>
</evidence>
<protein>
    <submittedName>
        <fullName evidence="1">Uncharacterized protein</fullName>
    </submittedName>
</protein>
<reference evidence="1 2" key="2">
    <citation type="journal article" date="2016" name="Genome Announc.">
        <title>Complete Genome Sequence of Sphingopyxis macrogoltabida Strain 203N (NBRC 111659), a Polyethylene Glycol Degrader.</title>
        <authorList>
            <person name="Ohtsubo Y."/>
            <person name="Nonoyama S."/>
            <person name="Nagata Y."/>
            <person name="Numata M."/>
            <person name="Tsuchikane K."/>
            <person name="Hosoyama A."/>
            <person name="Yamazoe A."/>
            <person name="Tsuda M."/>
            <person name="Fujita N."/>
            <person name="Kawai F."/>
        </authorList>
    </citation>
    <scope>NUCLEOTIDE SEQUENCE [LARGE SCALE GENOMIC DNA]</scope>
    <source>
        <strain evidence="1 2">203N</strain>
    </source>
</reference>
<dbReference type="RefSeq" id="WP_145923689.1">
    <property type="nucleotide sequence ID" value="NZ_CP009430.1"/>
</dbReference>
<organism evidence="1 2">
    <name type="scientific">Sphingopyxis macrogoltabida</name>
    <name type="common">Sphingomonas macrogoltabidus</name>
    <dbReference type="NCBI Taxonomy" id="33050"/>
    <lineage>
        <taxon>Bacteria</taxon>
        <taxon>Pseudomonadati</taxon>
        <taxon>Pseudomonadota</taxon>
        <taxon>Alphaproteobacteria</taxon>
        <taxon>Sphingomonadales</taxon>
        <taxon>Sphingomonadaceae</taxon>
        <taxon>Sphingopyxis</taxon>
    </lineage>
</organism>
<dbReference type="EMBL" id="CP013345">
    <property type="protein sequence ID" value="AMU92815.1"/>
    <property type="molecule type" value="Genomic_DNA"/>
</dbReference>
<gene>
    <name evidence="1" type="ORF">ATM17_31645</name>
</gene>
<keyword evidence="2" id="KW-1185">Reference proteome</keyword>
<name>A0AAC9AZP6_SPHMC</name>
<accession>A0AAC9AZP6</accession>